<name>A0A6A6IVX6_9PLEO</name>
<protein>
    <submittedName>
        <fullName evidence="1">Uncharacterized protein</fullName>
    </submittedName>
</protein>
<organism evidence="1 2">
    <name type="scientific">Trematosphaeria pertusa</name>
    <dbReference type="NCBI Taxonomy" id="390896"/>
    <lineage>
        <taxon>Eukaryota</taxon>
        <taxon>Fungi</taxon>
        <taxon>Dikarya</taxon>
        <taxon>Ascomycota</taxon>
        <taxon>Pezizomycotina</taxon>
        <taxon>Dothideomycetes</taxon>
        <taxon>Pleosporomycetidae</taxon>
        <taxon>Pleosporales</taxon>
        <taxon>Massarineae</taxon>
        <taxon>Trematosphaeriaceae</taxon>
        <taxon>Trematosphaeria</taxon>
    </lineage>
</organism>
<dbReference type="GeneID" id="54579789"/>
<sequence>MATDFEARTIVANVPGHDRIEKANPACYSHYFAIQTVIQQHPNNDEEYQTRTATTNVAMRDLVKAHLLQLPLTIETVIQQQPEAAKSIRRVKPRKLPRTQATITSTTPIHDRRAMFARPQVPLEEKVKSAGSRSTPQYFQHFASSAIITNYSAKGESLSRKCFKPPYIPPPPISNFAILAQSP</sequence>
<dbReference type="RefSeq" id="XP_033689231.1">
    <property type="nucleotide sequence ID" value="XM_033826459.1"/>
</dbReference>
<accession>A0A6A6IVX6</accession>
<dbReference type="EMBL" id="ML987190">
    <property type="protein sequence ID" value="KAF2254227.1"/>
    <property type="molecule type" value="Genomic_DNA"/>
</dbReference>
<dbReference type="AlphaFoldDB" id="A0A6A6IVX6"/>
<evidence type="ECO:0000313" key="2">
    <source>
        <dbReference type="Proteomes" id="UP000800094"/>
    </source>
</evidence>
<gene>
    <name evidence="1" type="ORF">BU26DRAFT_500019</name>
</gene>
<proteinExistence type="predicted"/>
<reference evidence="1" key="1">
    <citation type="journal article" date="2020" name="Stud. Mycol.">
        <title>101 Dothideomycetes genomes: a test case for predicting lifestyles and emergence of pathogens.</title>
        <authorList>
            <person name="Haridas S."/>
            <person name="Albert R."/>
            <person name="Binder M."/>
            <person name="Bloem J."/>
            <person name="Labutti K."/>
            <person name="Salamov A."/>
            <person name="Andreopoulos B."/>
            <person name="Baker S."/>
            <person name="Barry K."/>
            <person name="Bills G."/>
            <person name="Bluhm B."/>
            <person name="Cannon C."/>
            <person name="Castanera R."/>
            <person name="Culley D."/>
            <person name="Daum C."/>
            <person name="Ezra D."/>
            <person name="Gonzalez J."/>
            <person name="Henrissat B."/>
            <person name="Kuo A."/>
            <person name="Liang C."/>
            <person name="Lipzen A."/>
            <person name="Lutzoni F."/>
            <person name="Magnuson J."/>
            <person name="Mondo S."/>
            <person name="Nolan M."/>
            <person name="Ohm R."/>
            <person name="Pangilinan J."/>
            <person name="Park H.-J."/>
            <person name="Ramirez L."/>
            <person name="Alfaro M."/>
            <person name="Sun H."/>
            <person name="Tritt A."/>
            <person name="Yoshinaga Y."/>
            <person name="Zwiers L.-H."/>
            <person name="Turgeon B."/>
            <person name="Goodwin S."/>
            <person name="Spatafora J."/>
            <person name="Crous P."/>
            <person name="Grigoriev I."/>
        </authorList>
    </citation>
    <scope>NUCLEOTIDE SEQUENCE</scope>
    <source>
        <strain evidence="1">CBS 122368</strain>
    </source>
</reference>
<keyword evidence="2" id="KW-1185">Reference proteome</keyword>
<evidence type="ECO:0000313" key="1">
    <source>
        <dbReference type="EMBL" id="KAF2254227.1"/>
    </source>
</evidence>
<dbReference type="Proteomes" id="UP000800094">
    <property type="component" value="Unassembled WGS sequence"/>
</dbReference>